<evidence type="ECO:0000256" key="1">
    <source>
        <dbReference type="SAM" id="Phobius"/>
    </source>
</evidence>
<feature type="non-terminal residue" evidence="3">
    <location>
        <position position="1"/>
    </location>
</feature>
<evidence type="ECO:0000313" key="3">
    <source>
        <dbReference type="EMBL" id="SVC67980.1"/>
    </source>
</evidence>
<dbReference type="InterPro" id="IPR000620">
    <property type="entry name" value="EamA_dom"/>
</dbReference>
<reference evidence="3" key="1">
    <citation type="submission" date="2018-05" db="EMBL/GenBank/DDBJ databases">
        <authorList>
            <person name="Lanie J.A."/>
            <person name="Ng W.-L."/>
            <person name="Kazmierczak K.M."/>
            <person name="Andrzejewski T.M."/>
            <person name="Davidsen T.M."/>
            <person name="Wayne K.J."/>
            <person name="Tettelin H."/>
            <person name="Glass J.I."/>
            <person name="Rusch D."/>
            <person name="Podicherti R."/>
            <person name="Tsui H.-C.T."/>
            <person name="Winkler M.E."/>
        </authorList>
    </citation>
    <scope>NUCLEOTIDE SEQUENCE</scope>
</reference>
<dbReference type="PANTHER" id="PTHR22911">
    <property type="entry name" value="ACYL-MALONYL CONDENSING ENZYME-RELATED"/>
    <property type="match status" value="1"/>
</dbReference>
<protein>
    <recommendedName>
        <fullName evidence="2">EamA domain-containing protein</fullName>
    </recommendedName>
</protein>
<dbReference type="EMBL" id="UINC01104655">
    <property type="protein sequence ID" value="SVC67980.1"/>
    <property type="molecule type" value="Genomic_DNA"/>
</dbReference>
<keyword evidence="1" id="KW-0472">Membrane</keyword>
<dbReference type="GO" id="GO:0016020">
    <property type="term" value="C:membrane"/>
    <property type="evidence" value="ECO:0007669"/>
    <property type="project" value="InterPro"/>
</dbReference>
<dbReference type="PANTHER" id="PTHR22911:SF79">
    <property type="entry name" value="MOBA-LIKE NTP TRANSFERASE DOMAIN-CONTAINING PROTEIN"/>
    <property type="match status" value="1"/>
</dbReference>
<feature type="transmembrane region" description="Helical" evidence="1">
    <location>
        <begin position="112"/>
        <end position="129"/>
    </location>
</feature>
<feature type="transmembrane region" description="Helical" evidence="1">
    <location>
        <begin position="141"/>
        <end position="163"/>
    </location>
</feature>
<keyword evidence="1" id="KW-0812">Transmembrane</keyword>
<proteinExistence type="predicted"/>
<dbReference type="Pfam" id="PF00892">
    <property type="entry name" value="EamA"/>
    <property type="match status" value="1"/>
</dbReference>
<feature type="non-terminal residue" evidence="3">
    <location>
        <position position="196"/>
    </location>
</feature>
<dbReference type="Gene3D" id="1.10.3730.20">
    <property type="match status" value="1"/>
</dbReference>
<feature type="transmembrane region" description="Helical" evidence="1">
    <location>
        <begin position="175"/>
        <end position="194"/>
    </location>
</feature>
<feature type="transmembrane region" description="Helical" evidence="1">
    <location>
        <begin position="31"/>
        <end position="47"/>
    </location>
</feature>
<name>A0A382P560_9ZZZZ</name>
<keyword evidence="1" id="KW-1133">Transmembrane helix</keyword>
<feature type="domain" description="EamA" evidence="2">
    <location>
        <begin position="5"/>
        <end position="127"/>
    </location>
</feature>
<sequence>VKARLNIIMGALLFSTGGVAIKAVTLTGWQISSLRCLVAAITLLLVLPSARNNWTWRSFIVAIPYAATFTLYTFANKYTTAANAIFLQDTAPLYILLLGPVLLNEKISRRDLVFLVLMIVGLLLIFTSNGEASLTATHPTLGNLLAACAGVTWALTIVGLRWLAVRSQRFDDRPATAVVGGSFLAFFFCGFFAFPM</sequence>
<feature type="transmembrane region" description="Helical" evidence="1">
    <location>
        <begin position="54"/>
        <end position="75"/>
    </location>
</feature>
<dbReference type="InterPro" id="IPR037185">
    <property type="entry name" value="EmrE-like"/>
</dbReference>
<feature type="transmembrane region" description="Helical" evidence="1">
    <location>
        <begin position="7"/>
        <end position="25"/>
    </location>
</feature>
<dbReference type="SUPFAM" id="SSF103481">
    <property type="entry name" value="Multidrug resistance efflux transporter EmrE"/>
    <property type="match status" value="1"/>
</dbReference>
<feature type="transmembrane region" description="Helical" evidence="1">
    <location>
        <begin position="81"/>
        <end position="103"/>
    </location>
</feature>
<dbReference type="AlphaFoldDB" id="A0A382P560"/>
<gene>
    <name evidence="3" type="ORF">METZ01_LOCUS320834</name>
</gene>
<accession>A0A382P560</accession>
<evidence type="ECO:0000259" key="2">
    <source>
        <dbReference type="Pfam" id="PF00892"/>
    </source>
</evidence>
<organism evidence="3">
    <name type="scientific">marine metagenome</name>
    <dbReference type="NCBI Taxonomy" id="408172"/>
    <lineage>
        <taxon>unclassified sequences</taxon>
        <taxon>metagenomes</taxon>
        <taxon>ecological metagenomes</taxon>
    </lineage>
</organism>